<evidence type="ECO:0000256" key="1">
    <source>
        <dbReference type="SAM" id="MobiDB-lite"/>
    </source>
</evidence>
<evidence type="ECO:0000313" key="2">
    <source>
        <dbReference type="EMBL" id="CAB4130230.1"/>
    </source>
</evidence>
<feature type="region of interest" description="Disordered" evidence="1">
    <location>
        <begin position="276"/>
        <end position="295"/>
    </location>
</feature>
<accession>A0A6J5LBH5</accession>
<dbReference type="EMBL" id="LR796235">
    <property type="protein sequence ID" value="CAB4130230.1"/>
    <property type="molecule type" value="Genomic_DNA"/>
</dbReference>
<reference evidence="2" key="1">
    <citation type="submission" date="2020-04" db="EMBL/GenBank/DDBJ databases">
        <authorList>
            <person name="Chiriac C."/>
            <person name="Salcher M."/>
            <person name="Ghai R."/>
            <person name="Kavagutti S V."/>
        </authorList>
    </citation>
    <scope>NUCLEOTIDE SEQUENCE</scope>
</reference>
<gene>
    <name evidence="2" type="ORF">UFOVP117_320</name>
</gene>
<protein>
    <submittedName>
        <fullName evidence="2">Uncharacterized protein</fullName>
    </submittedName>
</protein>
<organism evidence="2">
    <name type="scientific">uncultured Caudovirales phage</name>
    <dbReference type="NCBI Taxonomy" id="2100421"/>
    <lineage>
        <taxon>Viruses</taxon>
        <taxon>Duplodnaviria</taxon>
        <taxon>Heunggongvirae</taxon>
        <taxon>Uroviricota</taxon>
        <taxon>Caudoviricetes</taxon>
        <taxon>Peduoviridae</taxon>
        <taxon>Maltschvirus</taxon>
        <taxon>Maltschvirus maltsch</taxon>
    </lineage>
</organism>
<sequence length="307" mass="34982">MNNINSHKEVISEIKKLRNVLLEAEVDKSTHVNANGVRTHLSNLGYKVKPTLDEIGDITPEFANTLKKVSSAFKKEMPDLEITFGSGRDKFHSDYPSSRHNKGNANDIVFAGVKKSDDEMLDKISTLLCAAKKSIPGFTFIDEYRHPSPQSTGVHFHLSYSENKNDESRNTSQFCNSVPSSDLVDFEFPEPEPAWVDMSQSEINSEIDKLLVAYGVKEIADITGESDCEKYVKNFIEDLGEKYIVKAEKYCDYEIFGFKVKDLAEVADEVRLELEKEKKKEEESKKKEEEKEASLTEELKNFKRFIK</sequence>
<name>A0A6J5LBH5_9CAUD</name>
<proteinExistence type="predicted"/>